<feature type="domain" description="DUF4352" evidence="4">
    <location>
        <begin position="57"/>
        <end position="173"/>
    </location>
</feature>
<dbReference type="InterPro" id="IPR029050">
    <property type="entry name" value="Immunoprotect_excell_Ig-like"/>
</dbReference>
<evidence type="ECO:0000256" key="1">
    <source>
        <dbReference type="ARBA" id="ARBA00022729"/>
    </source>
</evidence>
<dbReference type="InterPro" id="IPR029051">
    <property type="entry name" value="DUF4352"/>
</dbReference>
<feature type="chain" id="PRO_5039449773" evidence="3">
    <location>
        <begin position="20"/>
        <end position="184"/>
    </location>
</feature>
<reference evidence="5 6" key="1">
    <citation type="submission" date="2018-05" db="EMBL/GenBank/DDBJ databases">
        <title>Genomic analysis of Gracilibacillus dipsosauri DD1 reveals novel features of a salt-tolerant amylase.</title>
        <authorList>
            <person name="Deutch C.E."/>
            <person name="Yang S."/>
        </authorList>
    </citation>
    <scope>NUCLEOTIDE SEQUENCE [LARGE SCALE GENOMIC DNA]</scope>
    <source>
        <strain evidence="5 6">DD1</strain>
    </source>
</reference>
<evidence type="ECO:0000259" key="4">
    <source>
        <dbReference type="Pfam" id="PF11611"/>
    </source>
</evidence>
<dbReference type="Pfam" id="PF11611">
    <property type="entry name" value="DUF4352"/>
    <property type="match status" value="1"/>
</dbReference>
<dbReference type="AlphaFoldDB" id="A0A317L2T5"/>
<evidence type="ECO:0000313" key="5">
    <source>
        <dbReference type="EMBL" id="PWU70182.1"/>
    </source>
</evidence>
<dbReference type="Gene3D" id="2.60.40.1240">
    <property type="match status" value="1"/>
</dbReference>
<keyword evidence="6" id="KW-1185">Reference proteome</keyword>
<dbReference type="OrthoDB" id="1795719at2"/>
<protein>
    <submittedName>
        <fullName evidence="5">DUF4352 domain-containing protein</fullName>
    </submittedName>
</protein>
<evidence type="ECO:0000313" key="6">
    <source>
        <dbReference type="Proteomes" id="UP000245624"/>
    </source>
</evidence>
<evidence type="ECO:0000256" key="2">
    <source>
        <dbReference type="SAM" id="MobiDB-lite"/>
    </source>
</evidence>
<sequence length="184" mass="20394">MKKLFHIAMVLFFVFLLTACGESEIEKVDSKTTDESTEENSNETTEKKEAPETQNLSIGDTVDFDGVKLTLNEARIEPGGEFDQPQNDQFIVVNLTAENTTEEEQVISSIINVELKDSEGYAYSTTFLTEGIKAQLDGSIEPGGTLRGEIPFDVPTSDTYELHFSNPFTSGKAIWKIPSDQLVK</sequence>
<proteinExistence type="predicted"/>
<dbReference type="EMBL" id="QGTD01000003">
    <property type="protein sequence ID" value="PWU70182.1"/>
    <property type="molecule type" value="Genomic_DNA"/>
</dbReference>
<dbReference type="RefSeq" id="WP_054861061.1">
    <property type="nucleotide sequence ID" value="NZ_JAJUIE010000004.1"/>
</dbReference>
<feature type="region of interest" description="Disordered" evidence="2">
    <location>
        <begin position="26"/>
        <end position="57"/>
    </location>
</feature>
<name>A0A317L2T5_9BACI</name>
<keyword evidence="1 3" id="KW-0732">Signal</keyword>
<evidence type="ECO:0000256" key="3">
    <source>
        <dbReference type="SAM" id="SignalP"/>
    </source>
</evidence>
<comment type="caution">
    <text evidence="5">The sequence shown here is derived from an EMBL/GenBank/DDBJ whole genome shotgun (WGS) entry which is preliminary data.</text>
</comment>
<feature type="signal peptide" evidence="3">
    <location>
        <begin position="1"/>
        <end position="19"/>
    </location>
</feature>
<dbReference type="PROSITE" id="PS51257">
    <property type="entry name" value="PROKAR_LIPOPROTEIN"/>
    <property type="match status" value="1"/>
</dbReference>
<dbReference type="Proteomes" id="UP000245624">
    <property type="component" value="Unassembled WGS sequence"/>
</dbReference>
<organism evidence="5 6">
    <name type="scientific">Gracilibacillus dipsosauri</name>
    <dbReference type="NCBI Taxonomy" id="178340"/>
    <lineage>
        <taxon>Bacteria</taxon>
        <taxon>Bacillati</taxon>
        <taxon>Bacillota</taxon>
        <taxon>Bacilli</taxon>
        <taxon>Bacillales</taxon>
        <taxon>Bacillaceae</taxon>
        <taxon>Gracilibacillus</taxon>
    </lineage>
</organism>
<gene>
    <name evidence="5" type="ORF">DLJ74_01595</name>
</gene>
<accession>A0A317L2T5</accession>